<reference evidence="2" key="1">
    <citation type="submission" date="2017-09" db="EMBL/GenBank/DDBJ databases">
        <title>Depth-based differentiation of microbial function through sediment-hosted aquifers and enrichment of novel symbionts in the deep terrestrial subsurface.</title>
        <authorList>
            <person name="Probst A.J."/>
            <person name="Ladd B."/>
            <person name="Jarett J.K."/>
            <person name="Geller-Mcgrath D.E."/>
            <person name="Sieber C.M.K."/>
            <person name="Emerson J.B."/>
            <person name="Anantharaman K."/>
            <person name="Thomas B.C."/>
            <person name="Malmstrom R."/>
            <person name="Stieglmeier M."/>
            <person name="Klingl A."/>
            <person name="Woyke T."/>
            <person name="Ryan C.M."/>
            <person name="Banfield J.F."/>
        </authorList>
    </citation>
    <scope>NUCLEOTIDE SEQUENCE [LARGE SCALE GENOMIC DNA]</scope>
</reference>
<comment type="caution">
    <text evidence="1">The sequence shown here is derived from an EMBL/GenBank/DDBJ whole genome shotgun (WGS) entry which is preliminary data.</text>
</comment>
<dbReference type="Proteomes" id="UP000228775">
    <property type="component" value="Unassembled WGS sequence"/>
</dbReference>
<evidence type="ECO:0000313" key="1">
    <source>
        <dbReference type="EMBL" id="PIU75223.1"/>
    </source>
</evidence>
<sequence length="163" mass="18860">MKKNILFLIIIILILAGFITYGKFFSKKPTENNLIQNTKQETVSPSQDLTGLRQNVMNDVAVKISELSPFESVLGGKWYVTRYWWPKLAINLGDFYVEYEDGHIMRQIILRPEKTDTQINYQLIAGFIDGEDGWELSQGENNLFGQELIGYEYDQPNGEWITK</sequence>
<protein>
    <submittedName>
        <fullName evidence="1">Uncharacterized protein</fullName>
    </submittedName>
</protein>
<gene>
    <name evidence="1" type="ORF">COS76_01955</name>
</gene>
<organism evidence="1 2">
    <name type="scientific">Candidatus Portnoybacteria bacterium CG06_land_8_20_14_3_00_39_12</name>
    <dbReference type="NCBI Taxonomy" id="1974809"/>
    <lineage>
        <taxon>Bacteria</taxon>
        <taxon>Candidatus Portnoyibacteriota</taxon>
    </lineage>
</organism>
<evidence type="ECO:0000313" key="2">
    <source>
        <dbReference type="Proteomes" id="UP000228775"/>
    </source>
</evidence>
<dbReference type="EMBL" id="PEVY01000041">
    <property type="protein sequence ID" value="PIU75223.1"/>
    <property type="molecule type" value="Genomic_DNA"/>
</dbReference>
<dbReference type="AlphaFoldDB" id="A0A2M7AXE3"/>
<accession>A0A2M7AXE3</accession>
<name>A0A2M7AXE3_9BACT</name>
<proteinExistence type="predicted"/>